<evidence type="ECO:0000256" key="1">
    <source>
        <dbReference type="ARBA" id="ARBA00004651"/>
    </source>
</evidence>
<keyword evidence="6 8" id="KW-1133">Transmembrane helix</keyword>
<feature type="transmembrane region" description="Helical" evidence="8">
    <location>
        <begin position="205"/>
        <end position="225"/>
    </location>
</feature>
<feature type="transmembrane region" description="Helical" evidence="8">
    <location>
        <begin position="103"/>
        <end position="121"/>
    </location>
</feature>
<comment type="similarity">
    <text evidence="2 8">Belongs to the 4-toluene sulfonate uptake permease (TSUP) (TC 2.A.102) family.</text>
</comment>
<keyword evidence="5 8" id="KW-0812">Transmembrane</keyword>
<keyword evidence="7 8" id="KW-0472">Membrane</keyword>
<keyword evidence="4 8" id="KW-1003">Cell membrane</keyword>
<evidence type="ECO:0000256" key="7">
    <source>
        <dbReference type="ARBA" id="ARBA00023136"/>
    </source>
</evidence>
<evidence type="ECO:0000256" key="6">
    <source>
        <dbReference type="ARBA" id="ARBA00022989"/>
    </source>
</evidence>
<dbReference type="Proteomes" id="UP000255423">
    <property type="component" value="Unassembled WGS sequence"/>
</dbReference>
<dbReference type="RefSeq" id="WP_109572934.1">
    <property type="nucleotide sequence ID" value="NZ_UHJL01000002.1"/>
</dbReference>
<proteinExistence type="inferred from homology"/>
<evidence type="ECO:0000256" key="8">
    <source>
        <dbReference type="RuleBase" id="RU363041"/>
    </source>
</evidence>
<dbReference type="EMBL" id="UHJL01000002">
    <property type="protein sequence ID" value="SUQ24445.1"/>
    <property type="molecule type" value="Genomic_DNA"/>
</dbReference>
<protein>
    <recommendedName>
        <fullName evidence="8">Probable membrane transporter protein</fullName>
    </recommendedName>
</protein>
<evidence type="ECO:0000256" key="5">
    <source>
        <dbReference type="ARBA" id="ARBA00022692"/>
    </source>
</evidence>
<dbReference type="Pfam" id="PF01925">
    <property type="entry name" value="TauE"/>
    <property type="match status" value="1"/>
</dbReference>
<gene>
    <name evidence="9" type="ORF">SAMN05661053_1847</name>
</gene>
<feature type="transmembrane region" description="Helical" evidence="8">
    <location>
        <begin position="237"/>
        <end position="255"/>
    </location>
</feature>
<sequence>MTDWWNYAQYPAFFILGAVVSLINSIAGGGSTLSLPIMIFLGLPATVANGTNRIGLIIGNFSSAFNLARHGYLNKKIFLQLLLPTFFGALLGACFLVRIGDKLFQAILAVVICLVVIMSNLRKDILGKPPENPPEKLTVKGALGFFGIAIYGCIVQVGVGFVQIFGLTRYTGLDPIHVNAVKNALTNVFLIVSTVALGIAGKIDWPIAIIMAAGAWLGGYLGSFTQRKKGNKFIQRFISVCSIGMAIALMVDLVMK</sequence>
<dbReference type="InterPro" id="IPR002781">
    <property type="entry name" value="TM_pro_TauE-like"/>
</dbReference>
<evidence type="ECO:0000256" key="3">
    <source>
        <dbReference type="ARBA" id="ARBA00022448"/>
    </source>
</evidence>
<reference evidence="9 10" key="1">
    <citation type="submission" date="2017-08" db="EMBL/GenBank/DDBJ databases">
        <authorList>
            <person name="de Groot N.N."/>
        </authorList>
    </citation>
    <scope>NUCLEOTIDE SEQUENCE [LARGE SCALE GENOMIC DNA]</scope>
    <source>
        <strain evidence="9 10">HM2</strain>
    </source>
</reference>
<name>A0A380S5N1_FIBSU</name>
<dbReference type="GO" id="GO:0005886">
    <property type="term" value="C:plasma membrane"/>
    <property type="evidence" value="ECO:0007669"/>
    <property type="project" value="UniProtKB-SubCell"/>
</dbReference>
<accession>A0A380S5N1</accession>
<evidence type="ECO:0000313" key="10">
    <source>
        <dbReference type="Proteomes" id="UP000255423"/>
    </source>
</evidence>
<evidence type="ECO:0000256" key="4">
    <source>
        <dbReference type="ARBA" id="ARBA00022475"/>
    </source>
</evidence>
<evidence type="ECO:0000313" key="9">
    <source>
        <dbReference type="EMBL" id="SUQ24445.1"/>
    </source>
</evidence>
<dbReference type="PANTHER" id="PTHR30269">
    <property type="entry name" value="TRANSMEMBRANE PROTEIN YFCA"/>
    <property type="match status" value="1"/>
</dbReference>
<evidence type="ECO:0000256" key="2">
    <source>
        <dbReference type="ARBA" id="ARBA00009142"/>
    </source>
</evidence>
<dbReference type="PANTHER" id="PTHR30269:SF0">
    <property type="entry name" value="MEMBRANE TRANSPORTER PROTEIN YFCA-RELATED"/>
    <property type="match status" value="1"/>
</dbReference>
<organism evidence="9 10">
    <name type="scientific">Fibrobacter succinogenes</name>
    <name type="common">Bacteroides succinogenes</name>
    <dbReference type="NCBI Taxonomy" id="833"/>
    <lineage>
        <taxon>Bacteria</taxon>
        <taxon>Pseudomonadati</taxon>
        <taxon>Fibrobacterota</taxon>
        <taxon>Fibrobacteria</taxon>
        <taxon>Fibrobacterales</taxon>
        <taxon>Fibrobacteraceae</taxon>
        <taxon>Fibrobacter</taxon>
    </lineage>
</organism>
<dbReference type="AlphaFoldDB" id="A0A380S5N1"/>
<feature type="transmembrane region" description="Helical" evidence="8">
    <location>
        <begin position="12"/>
        <end position="42"/>
    </location>
</feature>
<keyword evidence="3" id="KW-0813">Transport</keyword>
<comment type="subcellular location">
    <subcellularLocation>
        <location evidence="1 8">Cell membrane</location>
        <topology evidence="1 8">Multi-pass membrane protein</topology>
    </subcellularLocation>
</comment>
<feature type="transmembrane region" description="Helical" evidence="8">
    <location>
        <begin position="77"/>
        <end position="96"/>
    </location>
</feature>
<dbReference type="InterPro" id="IPR052017">
    <property type="entry name" value="TSUP"/>
</dbReference>
<feature type="transmembrane region" description="Helical" evidence="8">
    <location>
        <begin position="141"/>
        <end position="168"/>
    </location>
</feature>